<evidence type="ECO:0000313" key="1">
    <source>
        <dbReference type="EMBL" id="EQD30779.1"/>
    </source>
</evidence>
<keyword evidence="1" id="KW-0808">Transferase</keyword>
<dbReference type="PANTHER" id="PTHR18964:SF146">
    <property type="entry name" value="POLYPHOSPHATE GLUCOKINASE"/>
    <property type="match status" value="1"/>
</dbReference>
<dbReference type="SUPFAM" id="SSF53067">
    <property type="entry name" value="Actin-like ATPase domain"/>
    <property type="match status" value="1"/>
</dbReference>
<accession>T0ZPZ0</accession>
<protein>
    <submittedName>
        <fullName evidence="1">Polyphosphate glucokinase</fullName>
    </submittedName>
</protein>
<feature type="non-terminal residue" evidence="1">
    <location>
        <position position="226"/>
    </location>
</feature>
<dbReference type="NCBIfam" id="NF045942">
    <property type="entry name" value="PolPhglucPhase"/>
    <property type="match status" value="1"/>
</dbReference>
<gene>
    <name evidence="1" type="ORF">B1A_20238</name>
</gene>
<organism evidence="1">
    <name type="scientific">mine drainage metagenome</name>
    <dbReference type="NCBI Taxonomy" id="410659"/>
    <lineage>
        <taxon>unclassified sequences</taxon>
        <taxon>metagenomes</taxon>
        <taxon>ecological metagenomes</taxon>
    </lineage>
</organism>
<dbReference type="InterPro" id="IPR000600">
    <property type="entry name" value="ROK"/>
</dbReference>
<dbReference type="PANTHER" id="PTHR18964">
    <property type="entry name" value="ROK (REPRESSOR, ORF, KINASE) FAMILY"/>
    <property type="match status" value="1"/>
</dbReference>
<comment type="caution">
    <text evidence="1">The sequence shown here is derived from an EMBL/GenBank/DDBJ whole genome shotgun (WGS) entry which is preliminary data.</text>
</comment>
<dbReference type="Pfam" id="PF00480">
    <property type="entry name" value="ROK"/>
    <property type="match status" value="1"/>
</dbReference>
<dbReference type="GO" id="GO:0016301">
    <property type="term" value="F:kinase activity"/>
    <property type="evidence" value="ECO:0007669"/>
    <property type="project" value="UniProtKB-KW"/>
</dbReference>
<dbReference type="Gene3D" id="3.30.420.40">
    <property type="match status" value="2"/>
</dbReference>
<proteinExistence type="predicted"/>
<dbReference type="EMBL" id="AUZX01014934">
    <property type="protein sequence ID" value="EQD30779.1"/>
    <property type="molecule type" value="Genomic_DNA"/>
</dbReference>
<keyword evidence="1" id="KW-0418">Kinase</keyword>
<reference evidence="1" key="1">
    <citation type="submission" date="2013-08" db="EMBL/GenBank/DDBJ databases">
        <authorList>
            <person name="Mendez C."/>
            <person name="Richter M."/>
            <person name="Ferrer M."/>
            <person name="Sanchez J."/>
        </authorList>
    </citation>
    <scope>NUCLEOTIDE SEQUENCE</scope>
</reference>
<dbReference type="AlphaFoldDB" id="T0ZPZ0"/>
<sequence>MTDKMLGIDVGGSSIKAGVVDVAAGKLLGELLCAPTPKPSTPEAMMPVIAALAARLPEAQGRIGLAFPAVVKHGRARTAANVDHAWIGADGAALVRRTLNRPALFLNDADAAGLAEVRLGAGRGEAGTVIMLTFGTGIGSALFTAGQLFPNSEFGHMELNGMDAEKWASAHVKTLQSLDWRAWIERVNVYLERMHALFWPDLFILGGAISERFADFAPLLHSPARI</sequence>
<reference evidence="1" key="2">
    <citation type="journal article" date="2014" name="ISME J.">
        <title>Microbial stratification in low pH oxic and suboxic macroscopic growths along an acid mine drainage.</title>
        <authorList>
            <person name="Mendez-Garcia C."/>
            <person name="Mesa V."/>
            <person name="Sprenger R.R."/>
            <person name="Richter M."/>
            <person name="Diez M.S."/>
            <person name="Solano J."/>
            <person name="Bargiela R."/>
            <person name="Golyshina O.V."/>
            <person name="Manteca A."/>
            <person name="Ramos J.L."/>
            <person name="Gallego J.R."/>
            <person name="Llorente I."/>
            <person name="Martins Dos Santos V.A."/>
            <person name="Jensen O.N."/>
            <person name="Pelaez A.I."/>
            <person name="Sanchez J."/>
            <person name="Ferrer M."/>
        </authorList>
    </citation>
    <scope>NUCLEOTIDE SEQUENCE</scope>
</reference>
<dbReference type="InterPro" id="IPR043129">
    <property type="entry name" value="ATPase_NBD"/>
</dbReference>
<dbReference type="CDD" id="cd24058">
    <property type="entry name" value="ASKHA_NBD_ROK_PPGK"/>
    <property type="match status" value="1"/>
</dbReference>
<name>T0ZPZ0_9ZZZZ</name>